<dbReference type="AlphaFoldDB" id="A0A7K0BS61"/>
<accession>A0A7K0BS61</accession>
<evidence type="ECO:0008006" key="3">
    <source>
        <dbReference type="Google" id="ProtNLM"/>
    </source>
</evidence>
<dbReference type="EMBL" id="WEGH01000001">
    <property type="protein sequence ID" value="MQY04038.1"/>
    <property type="molecule type" value="Genomic_DNA"/>
</dbReference>
<evidence type="ECO:0000313" key="2">
    <source>
        <dbReference type="Proteomes" id="UP000487268"/>
    </source>
</evidence>
<comment type="caution">
    <text evidence="1">The sequence shown here is derived from an EMBL/GenBank/DDBJ whole genome shotgun (WGS) entry which is preliminary data.</text>
</comment>
<sequence>MGNEGDSASPEGVGIVRDAWSSHEVWVYECLHCDTTWDEEFDVRHASDGHGGEGVVYEHEGHRCMAPWCDHTCPTCGGQNVKSYAAPWRKRVSAQRAAADSGLDVVFRLRRLHAW</sequence>
<name>A0A7K0BS61_9ACTN</name>
<proteinExistence type="predicted"/>
<gene>
    <name evidence="1" type="ORF">ACRB68_20870</name>
</gene>
<protein>
    <recommendedName>
        <fullName evidence="3">C2H2-type domain-containing protein</fullName>
    </recommendedName>
</protein>
<organism evidence="1 2">
    <name type="scientific">Actinomadura macrotermitis</name>
    <dbReference type="NCBI Taxonomy" id="2585200"/>
    <lineage>
        <taxon>Bacteria</taxon>
        <taxon>Bacillati</taxon>
        <taxon>Actinomycetota</taxon>
        <taxon>Actinomycetes</taxon>
        <taxon>Streptosporangiales</taxon>
        <taxon>Thermomonosporaceae</taxon>
        <taxon>Actinomadura</taxon>
    </lineage>
</organism>
<evidence type="ECO:0000313" key="1">
    <source>
        <dbReference type="EMBL" id="MQY04038.1"/>
    </source>
</evidence>
<dbReference type="Proteomes" id="UP000487268">
    <property type="component" value="Unassembled WGS sequence"/>
</dbReference>
<keyword evidence="2" id="KW-1185">Reference proteome</keyword>
<reference evidence="1 2" key="1">
    <citation type="submission" date="2019-10" db="EMBL/GenBank/DDBJ databases">
        <title>Actinomadura rubteroloni sp. nov. and Actinomadura macrotermitis sp. nov., isolated from the gut of fungus growing-termite Macrotermes natalensis.</title>
        <authorList>
            <person name="Benndorf R."/>
            <person name="Martin K."/>
            <person name="Kuefner M."/>
            <person name="De Beer W."/>
            <person name="Kaster A.-K."/>
            <person name="Vollmers J."/>
            <person name="Poulsen M."/>
            <person name="Beemelmanns C."/>
        </authorList>
    </citation>
    <scope>NUCLEOTIDE SEQUENCE [LARGE SCALE GENOMIC DNA]</scope>
    <source>
        <strain evidence="1 2">RB68</strain>
    </source>
</reference>